<dbReference type="AlphaFoldDB" id="A0A4Y9SMH2"/>
<feature type="signal peptide" evidence="1">
    <location>
        <begin position="1"/>
        <end position="28"/>
    </location>
</feature>
<reference evidence="2 3" key="1">
    <citation type="submission" date="2019-03" db="EMBL/GenBank/DDBJ databases">
        <title>Draft Genome Sequence of Massilia arenosa sp. nov., a Novel Massilia Species Isolated from a Sandy-loam Maize Soil.</title>
        <authorList>
            <person name="Raths R."/>
            <person name="Peta V."/>
            <person name="Bucking H."/>
        </authorList>
    </citation>
    <scope>NUCLEOTIDE SEQUENCE [LARGE SCALE GENOMIC DNA]</scope>
    <source>
        <strain evidence="2 3">MC02</strain>
    </source>
</reference>
<sequence length="147" mass="16303">MKNGSVMGVGLVAATMVISAVLPSIASADDPGPLVMGTWRLTAVLDSADLASMDEKQARRLLGKTFVINREGFRFGKEKCGVPTFESSWVEPNLYLRKEAWISAENLDLPNPVEVFDLSCTIVLVKSKDRLVLHWDGFFFDAVRQRK</sequence>
<dbReference type="EMBL" id="SPVF01000072">
    <property type="protein sequence ID" value="TFW25786.1"/>
    <property type="molecule type" value="Genomic_DNA"/>
</dbReference>
<evidence type="ECO:0000256" key="1">
    <source>
        <dbReference type="SAM" id="SignalP"/>
    </source>
</evidence>
<comment type="caution">
    <text evidence="2">The sequence shown here is derived from an EMBL/GenBank/DDBJ whole genome shotgun (WGS) entry which is preliminary data.</text>
</comment>
<organism evidence="2 3">
    <name type="scientific">Zemynaea arenosa</name>
    <dbReference type="NCBI Taxonomy" id="2561931"/>
    <lineage>
        <taxon>Bacteria</taxon>
        <taxon>Pseudomonadati</taxon>
        <taxon>Pseudomonadota</taxon>
        <taxon>Betaproteobacteria</taxon>
        <taxon>Burkholderiales</taxon>
        <taxon>Oxalobacteraceae</taxon>
        <taxon>Telluria group</taxon>
        <taxon>Zemynaea</taxon>
    </lineage>
</organism>
<gene>
    <name evidence="2" type="ORF">E4L96_04885</name>
</gene>
<name>A0A4Y9SMH2_9BURK</name>
<protein>
    <recommendedName>
        <fullName evidence="4">Lipocalin-like domain-containing protein</fullName>
    </recommendedName>
</protein>
<feature type="chain" id="PRO_5021348319" description="Lipocalin-like domain-containing protein" evidence="1">
    <location>
        <begin position="29"/>
        <end position="147"/>
    </location>
</feature>
<keyword evidence="3" id="KW-1185">Reference proteome</keyword>
<evidence type="ECO:0000313" key="2">
    <source>
        <dbReference type="EMBL" id="TFW25786.1"/>
    </source>
</evidence>
<dbReference type="RefSeq" id="WP_135206104.1">
    <property type="nucleotide sequence ID" value="NZ_SPVF01000072.1"/>
</dbReference>
<dbReference type="OrthoDB" id="8756023at2"/>
<dbReference type="Proteomes" id="UP000298438">
    <property type="component" value="Unassembled WGS sequence"/>
</dbReference>
<accession>A0A4Y9SMH2</accession>
<keyword evidence="1" id="KW-0732">Signal</keyword>
<proteinExistence type="predicted"/>
<evidence type="ECO:0008006" key="4">
    <source>
        <dbReference type="Google" id="ProtNLM"/>
    </source>
</evidence>
<evidence type="ECO:0000313" key="3">
    <source>
        <dbReference type="Proteomes" id="UP000298438"/>
    </source>
</evidence>